<evidence type="ECO:0000256" key="1">
    <source>
        <dbReference type="ARBA" id="ARBA00005417"/>
    </source>
</evidence>
<dbReference type="PANTHER" id="PTHR42798:SF7">
    <property type="entry name" value="ALPHA-D-RIBOSE 1-METHYLPHOSPHONATE 5-TRIPHOSPHATE SYNTHASE SUBUNIT PHNL"/>
    <property type="match status" value="1"/>
</dbReference>
<dbReference type="FunFam" id="3.40.50.300:FF:000032">
    <property type="entry name" value="Export ABC transporter ATP-binding protein"/>
    <property type="match status" value="1"/>
</dbReference>
<dbReference type="SMART" id="SM00382">
    <property type="entry name" value="AAA"/>
    <property type="match status" value="1"/>
</dbReference>
<evidence type="ECO:0000256" key="3">
    <source>
        <dbReference type="ARBA" id="ARBA00022741"/>
    </source>
</evidence>
<comment type="similarity">
    <text evidence="1">Belongs to the ABC transporter superfamily.</text>
</comment>
<keyword evidence="2" id="KW-0813">Transport</keyword>
<dbReference type="GO" id="GO:0005524">
    <property type="term" value="F:ATP binding"/>
    <property type="evidence" value="ECO:0007669"/>
    <property type="project" value="UniProtKB-KW"/>
</dbReference>
<evidence type="ECO:0000313" key="7">
    <source>
        <dbReference type="EMBL" id="MST68531.1"/>
    </source>
</evidence>
<dbReference type="GO" id="GO:0022857">
    <property type="term" value="F:transmembrane transporter activity"/>
    <property type="evidence" value="ECO:0007669"/>
    <property type="project" value="UniProtKB-ARBA"/>
</dbReference>
<organism evidence="7">
    <name type="scientific">Baileyella intestinalis</name>
    <dbReference type="NCBI Taxonomy" id="2606709"/>
    <lineage>
        <taxon>Bacteria</taxon>
        <taxon>Bacillati</taxon>
        <taxon>Bacillota</taxon>
        <taxon>Clostridia</taxon>
        <taxon>Peptostreptococcales</taxon>
        <taxon>Anaerovoracaceae</taxon>
        <taxon>Baileyella</taxon>
    </lineage>
</organism>
<evidence type="ECO:0000256" key="5">
    <source>
        <dbReference type="SAM" id="MobiDB-lite"/>
    </source>
</evidence>
<proteinExistence type="inferred from homology"/>
<accession>A0A6A8M6H1</accession>
<dbReference type="PANTHER" id="PTHR42798">
    <property type="entry name" value="LIPOPROTEIN-RELEASING SYSTEM ATP-BINDING PROTEIN LOLD"/>
    <property type="match status" value="1"/>
</dbReference>
<dbReference type="InterPro" id="IPR027417">
    <property type="entry name" value="P-loop_NTPase"/>
</dbReference>
<sequence>MSESKEIYEKKEIPADREAPEDRALVRAEDIHKDYVIKSMADESKKRIHVLKGINLVINKGEYVSIMGRSGSGKSTFLRILGLISRPTSGDLTFMGKKTSHLWTDEMADLRRRKMGFIYQDFNLMDSLTAMDNIILPGILDKRDESDLKERALKLSRSAGLRDELLDKAPYELSGGERQRVAICRALINNPEVLLADEPTGNLDEKSENMVADLLAEINENTGTSIIMVTHNPKLAARSQRLLIIREGRIGEELLREGSENQFYEKILNLM</sequence>
<dbReference type="InterPro" id="IPR003593">
    <property type="entry name" value="AAA+_ATPase"/>
</dbReference>
<dbReference type="EMBL" id="VUNB01000002">
    <property type="protein sequence ID" value="MST68531.1"/>
    <property type="molecule type" value="Genomic_DNA"/>
</dbReference>
<dbReference type="SUPFAM" id="SSF52540">
    <property type="entry name" value="P-loop containing nucleoside triphosphate hydrolases"/>
    <property type="match status" value="1"/>
</dbReference>
<dbReference type="Pfam" id="PF00005">
    <property type="entry name" value="ABC_tran"/>
    <property type="match status" value="1"/>
</dbReference>
<dbReference type="Gene3D" id="3.40.50.300">
    <property type="entry name" value="P-loop containing nucleotide triphosphate hydrolases"/>
    <property type="match status" value="1"/>
</dbReference>
<dbReference type="AlphaFoldDB" id="A0A6A8M6H1"/>
<keyword evidence="4 7" id="KW-0067">ATP-binding</keyword>
<dbReference type="GO" id="GO:0016887">
    <property type="term" value="F:ATP hydrolysis activity"/>
    <property type="evidence" value="ECO:0007669"/>
    <property type="project" value="InterPro"/>
</dbReference>
<reference evidence="7" key="1">
    <citation type="submission" date="2019-09" db="EMBL/GenBank/DDBJ databases">
        <title>In-depth cultivation of the pig gut microbiome towards novel bacterial diversity and tailored functional studies.</title>
        <authorList>
            <person name="Wylensek D."/>
            <person name="Hitch T.C.A."/>
            <person name="Clavel T."/>
        </authorList>
    </citation>
    <scope>NUCLEOTIDE SEQUENCE</scope>
    <source>
        <strain evidence="7">RF-744-FAT-WT-3</strain>
    </source>
</reference>
<evidence type="ECO:0000259" key="6">
    <source>
        <dbReference type="PROSITE" id="PS50893"/>
    </source>
</evidence>
<dbReference type="InterPro" id="IPR003439">
    <property type="entry name" value="ABC_transporter-like_ATP-bd"/>
</dbReference>
<dbReference type="RefSeq" id="WP_154572003.1">
    <property type="nucleotide sequence ID" value="NZ_VUNB01000002.1"/>
</dbReference>
<evidence type="ECO:0000256" key="2">
    <source>
        <dbReference type="ARBA" id="ARBA00022448"/>
    </source>
</evidence>
<protein>
    <submittedName>
        <fullName evidence="7">ABC transporter ATP-binding protein</fullName>
    </submittedName>
</protein>
<dbReference type="CDD" id="cd03255">
    <property type="entry name" value="ABC_MJ0796_LolCDE_FtsE"/>
    <property type="match status" value="1"/>
</dbReference>
<keyword evidence="3" id="KW-0547">Nucleotide-binding</keyword>
<dbReference type="PROSITE" id="PS00211">
    <property type="entry name" value="ABC_TRANSPORTER_1"/>
    <property type="match status" value="1"/>
</dbReference>
<feature type="region of interest" description="Disordered" evidence="5">
    <location>
        <begin position="1"/>
        <end position="20"/>
    </location>
</feature>
<dbReference type="PROSITE" id="PS50893">
    <property type="entry name" value="ABC_TRANSPORTER_2"/>
    <property type="match status" value="1"/>
</dbReference>
<dbReference type="GO" id="GO:0098796">
    <property type="term" value="C:membrane protein complex"/>
    <property type="evidence" value="ECO:0007669"/>
    <property type="project" value="UniProtKB-ARBA"/>
</dbReference>
<dbReference type="InterPro" id="IPR017871">
    <property type="entry name" value="ABC_transporter-like_CS"/>
</dbReference>
<comment type="caution">
    <text evidence="7">The sequence shown here is derived from an EMBL/GenBank/DDBJ whole genome shotgun (WGS) entry which is preliminary data.</text>
</comment>
<name>A0A6A8M6H1_9FIRM</name>
<evidence type="ECO:0000256" key="4">
    <source>
        <dbReference type="ARBA" id="ARBA00022840"/>
    </source>
</evidence>
<gene>
    <name evidence="7" type="ORF">FYJ66_02855</name>
</gene>
<dbReference type="InterPro" id="IPR017911">
    <property type="entry name" value="MacB-like_ATP-bd"/>
</dbReference>
<feature type="domain" description="ABC transporter" evidence="6">
    <location>
        <begin position="26"/>
        <end position="271"/>
    </location>
</feature>